<feature type="compositionally biased region" description="Low complexity" evidence="1">
    <location>
        <begin position="217"/>
        <end position="232"/>
    </location>
</feature>
<evidence type="ECO:0000256" key="1">
    <source>
        <dbReference type="SAM" id="MobiDB-lite"/>
    </source>
</evidence>
<dbReference type="STRING" id="1121362.A605_11685"/>
<feature type="compositionally biased region" description="Low complexity" evidence="1">
    <location>
        <begin position="244"/>
        <end position="289"/>
    </location>
</feature>
<dbReference type="HOGENOM" id="CLU_865240_0_0_11"/>
<feature type="compositionally biased region" description="Low complexity" evidence="1">
    <location>
        <begin position="120"/>
        <end position="135"/>
    </location>
</feature>
<evidence type="ECO:0000313" key="3">
    <source>
        <dbReference type="Proteomes" id="UP000011723"/>
    </source>
</evidence>
<keyword evidence="3" id="KW-1185">Reference proteome</keyword>
<evidence type="ECO:0000313" key="2">
    <source>
        <dbReference type="EMBL" id="AGF73335.1"/>
    </source>
</evidence>
<reference evidence="2 3" key="1">
    <citation type="journal article" date="2012" name="Stand. Genomic Sci.">
        <title>Genome sequence of the halotolerant bacterium Corynebacterium halotolerans type strain YIM 70093(T) (= DSM 44683(T)).</title>
        <authorList>
            <person name="Ruckert C."/>
            <person name="Albersmeier A."/>
            <person name="Al-Dilaimi A."/>
            <person name="Niehaus K."/>
            <person name="Szczepanowski R."/>
            <person name="Kalinowski J."/>
        </authorList>
    </citation>
    <scope>NUCLEOTIDE SEQUENCE [LARGE SCALE GENOMIC DNA]</scope>
    <source>
        <strain evidence="2">YIM 70093</strain>
    </source>
</reference>
<protein>
    <submittedName>
        <fullName evidence="2">Aldo/keto reductase</fullName>
    </submittedName>
</protein>
<feature type="compositionally biased region" description="Basic and acidic residues" evidence="1">
    <location>
        <begin position="105"/>
        <end position="114"/>
    </location>
</feature>
<gene>
    <name evidence="2" type="ORF">A605_11685</name>
</gene>
<dbReference type="Proteomes" id="UP000011723">
    <property type="component" value="Chromosome"/>
</dbReference>
<feature type="region of interest" description="Disordered" evidence="1">
    <location>
        <begin position="64"/>
        <end position="321"/>
    </location>
</feature>
<dbReference type="AlphaFoldDB" id="M1P0M6"/>
<accession>M1P0M6</accession>
<organism evidence="2 3">
    <name type="scientific">Corynebacterium halotolerans YIM 70093 = DSM 44683</name>
    <dbReference type="NCBI Taxonomy" id="1121362"/>
    <lineage>
        <taxon>Bacteria</taxon>
        <taxon>Bacillati</taxon>
        <taxon>Actinomycetota</taxon>
        <taxon>Actinomycetes</taxon>
        <taxon>Mycobacteriales</taxon>
        <taxon>Corynebacteriaceae</taxon>
        <taxon>Corynebacterium</taxon>
    </lineage>
</organism>
<sequence>MSRSRKWSGDGEFATAKVEYLGLSHADADTVWRAHAVHPVSVLQSGYSIPTGVSEELLGALQELGSASSPTRPWRAASSAERSGRATPTGRMTSAEHPVVGTGELRGEPGDHGPAHQPRGEWGSASRSSRWRGCWPAATTSSQVPATENVSHRTSPPPSSRCLTPTWHSSTTSPPKVAWRTGPGFPRPRSAADGTPGANGGNVPHGGDSARMMEAWPTTAMSTASSPSTSPSPVWPGPSRAGWSSTARAKSTSSRSTSSSTPGTSTSARPRGPSCSPSTSTTMCSSRPTAATGTPSGPSSCAAPRLSSTTPTRSPTPRPWA</sequence>
<name>M1P0M6_9CORY</name>
<feature type="compositionally biased region" description="Low complexity" evidence="1">
    <location>
        <begin position="304"/>
        <end position="313"/>
    </location>
</feature>
<feature type="compositionally biased region" description="Low complexity" evidence="1">
    <location>
        <begin position="164"/>
        <end position="175"/>
    </location>
</feature>
<dbReference type="EMBL" id="CP003697">
    <property type="protein sequence ID" value="AGF73335.1"/>
    <property type="molecule type" value="Genomic_DNA"/>
</dbReference>
<dbReference type="eggNOG" id="COG0667">
    <property type="taxonomic scope" value="Bacteria"/>
</dbReference>
<proteinExistence type="predicted"/>
<feature type="compositionally biased region" description="Polar residues" evidence="1">
    <location>
        <begin position="138"/>
        <end position="154"/>
    </location>
</feature>
<dbReference type="KEGG" id="chn:A605_11685"/>